<proteinExistence type="predicted"/>
<evidence type="ECO:0000313" key="1">
    <source>
        <dbReference type="EMBL" id="KAL2475618.1"/>
    </source>
</evidence>
<comment type="caution">
    <text evidence="1">The sequence shown here is derived from an EMBL/GenBank/DDBJ whole genome shotgun (WGS) entry which is preliminary data.</text>
</comment>
<protein>
    <submittedName>
        <fullName evidence="1">Uncharacterized protein</fullName>
    </submittedName>
</protein>
<sequence>MVVASTSERCKEGSFAACPIGSSIQLKFLVKDGIKSQRSDNQVHLYNCSGCTSNQWRTVDTIEGIGPSNLSEKFSNGTSTIDIDDGCFDDPNSSDEADSHRPKVSTIFFEQYDLISHQINSYHIITVISYLGDSIMVKSDLCC</sequence>
<organism evidence="1 2">
    <name type="scientific">Abeliophyllum distichum</name>
    <dbReference type="NCBI Taxonomy" id="126358"/>
    <lineage>
        <taxon>Eukaryota</taxon>
        <taxon>Viridiplantae</taxon>
        <taxon>Streptophyta</taxon>
        <taxon>Embryophyta</taxon>
        <taxon>Tracheophyta</taxon>
        <taxon>Spermatophyta</taxon>
        <taxon>Magnoliopsida</taxon>
        <taxon>eudicotyledons</taxon>
        <taxon>Gunneridae</taxon>
        <taxon>Pentapetalae</taxon>
        <taxon>asterids</taxon>
        <taxon>lamiids</taxon>
        <taxon>Lamiales</taxon>
        <taxon>Oleaceae</taxon>
        <taxon>Forsythieae</taxon>
        <taxon>Abeliophyllum</taxon>
    </lineage>
</organism>
<reference evidence="2" key="1">
    <citation type="submission" date="2024-07" db="EMBL/GenBank/DDBJ databases">
        <title>Two chromosome-level genome assemblies of Korean endemic species Abeliophyllum distichum and Forsythia ovata (Oleaceae).</title>
        <authorList>
            <person name="Jang H."/>
        </authorList>
    </citation>
    <scope>NUCLEOTIDE SEQUENCE [LARGE SCALE GENOMIC DNA]</scope>
</reference>
<accession>A0ABD1QHM3</accession>
<keyword evidence="2" id="KW-1185">Reference proteome</keyword>
<dbReference type="EMBL" id="JBFOLK010000011">
    <property type="protein sequence ID" value="KAL2475618.1"/>
    <property type="molecule type" value="Genomic_DNA"/>
</dbReference>
<dbReference type="Proteomes" id="UP001604336">
    <property type="component" value="Unassembled WGS sequence"/>
</dbReference>
<gene>
    <name evidence="1" type="ORF">Adt_36354</name>
</gene>
<evidence type="ECO:0000313" key="2">
    <source>
        <dbReference type="Proteomes" id="UP001604336"/>
    </source>
</evidence>
<name>A0ABD1QHM3_9LAMI</name>
<dbReference type="AlphaFoldDB" id="A0ABD1QHM3"/>